<sequence>MFDEYETTAAMVAYDRPTDMVGVKRYYHCSCFGSADAVLGGDHGTEPSSREVSSIEWDWQGPSEALTEMALGQRDLRVPRRKLQDKDFDYAVMSELYKRYLQWVHEGKPDWRNRIQVWSALRQRDSTNQAMNESPRLNLSSPSKYAAG</sequence>
<organism evidence="2 3">
    <name type="scientific">Coccomyxa viridis</name>
    <dbReference type="NCBI Taxonomy" id="1274662"/>
    <lineage>
        <taxon>Eukaryota</taxon>
        <taxon>Viridiplantae</taxon>
        <taxon>Chlorophyta</taxon>
        <taxon>core chlorophytes</taxon>
        <taxon>Trebouxiophyceae</taxon>
        <taxon>Trebouxiophyceae incertae sedis</taxon>
        <taxon>Coccomyxaceae</taxon>
        <taxon>Coccomyxa</taxon>
    </lineage>
</organism>
<dbReference type="EMBL" id="CAUYUE010000004">
    <property type="protein sequence ID" value="CAK0765843.1"/>
    <property type="molecule type" value="Genomic_DNA"/>
</dbReference>
<gene>
    <name evidence="2" type="ORF">CVIRNUC_003299</name>
</gene>
<dbReference type="Proteomes" id="UP001314263">
    <property type="component" value="Unassembled WGS sequence"/>
</dbReference>
<accession>A0AAV1I2J0</accession>
<name>A0AAV1I2J0_9CHLO</name>
<reference evidence="2 3" key="1">
    <citation type="submission" date="2023-10" db="EMBL/GenBank/DDBJ databases">
        <authorList>
            <person name="Maclean D."/>
            <person name="Macfadyen A."/>
        </authorList>
    </citation>
    <scope>NUCLEOTIDE SEQUENCE [LARGE SCALE GENOMIC DNA]</scope>
</reference>
<evidence type="ECO:0000313" key="2">
    <source>
        <dbReference type="EMBL" id="CAK0765843.1"/>
    </source>
</evidence>
<keyword evidence="3" id="KW-1185">Reference proteome</keyword>
<protein>
    <submittedName>
        <fullName evidence="2">Uncharacterized protein</fullName>
    </submittedName>
</protein>
<feature type="region of interest" description="Disordered" evidence="1">
    <location>
        <begin position="125"/>
        <end position="148"/>
    </location>
</feature>
<dbReference type="AlphaFoldDB" id="A0AAV1I2J0"/>
<feature type="compositionally biased region" description="Polar residues" evidence="1">
    <location>
        <begin position="126"/>
        <end position="148"/>
    </location>
</feature>
<evidence type="ECO:0000313" key="3">
    <source>
        <dbReference type="Proteomes" id="UP001314263"/>
    </source>
</evidence>
<evidence type="ECO:0000256" key="1">
    <source>
        <dbReference type="SAM" id="MobiDB-lite"/>
    </source>
</evidence>
<proteinExistence type="predicted"/>
<comment type="caution">
    <text evidence="2">The sequence shown here is derived from an EMBL/GenBank/DDBJ whole genome shotgun (WGS) entry which is preliminary data.</text>
</comment>